<organism evidence="1 2">
    <name type="scientific">Diplogelasinospora grovesii</name>
    <dbReference type="NCBI Taxonomy" id="303347"/>
    <lineage>
        <taxon>Eukaryota</taxon>
        <taxon>Fungi</taxon>
        <taxon>Dikarya</taxon>
        <taxon>Ascomycota</taxon>
        <taxon>Pezizomycotina</taxon>
        <taxon>Sordariomycetes</taxon>
        <taxon>Sordariomycetidae</taxon>
        <taxon>Sordariales</taxon>
        <taxon>Diplogelasinosporaceae</taxon>
        <taxon>Diplogelasinospora</taxon>
    </lineage>
</organism>
<proteinExistence type="predicted"/>
<comment type="caution">
    <text evidence="1">The sequence shown here is derived from an EMBL/GenBank/DDBJ whole genome shotgun (WGS) entry which is preliminary data.</text>
</comment>
<name>A0AAN6MWM0_9PEZI</name>
<evidence type="ECO:0000313" key="1">
    <source>
        <dbReference type="EMBL" id="KAK3934226.1"/>
    </source>
</evidence>
<gene>
    <name evidence="1" type="ORF">QBC46DRAFT_347871</name>
</gene>
<accession>A0AAN6MWM0</accession>
<dbReference type="AlphaFoldDB" id="A0AAN6MWM0"/>
<reference evidence="2" key="1">
    <citation type="journal article" date="2023" name="Mol. Phylogenet. Evol.">
        <title>Genome-scale phylogeny and comparative genomics of the fungal order Sordariales.</title>
        <authorList>
            <person name="Hensen N."/>
            <person name="Bonometti L."/>
            <person name="Westerberg I."/>
            <person name="Brannstrom I.O."/>
            <person name="Guillou S."/>
            <person name="Cros-Aarteil S."/>
            <person name="Calhoun S."/>
            <person name="Haridas S."/>
            <person name="Kuo A."/>
            <person name="Mondo S."/>
            <person name="Pangilinan J."/>
            <person name="Riley R."/>
            <person name="LaButti K."/>
            <person name="Andreopoulos B."/>
            <person name="Lipzen A."/>
            <person name="Chen C."/>
            <person name="Yan M."/>
            <person name="Daum C."/>
            <person name="Ng V."/>
            <person name="Clum A."/>
            <person name="Steindorff A."/>
            <person name="Ohm R.A."/>
            <person name="Martin F."/>
            <person name="Silar P."/>
            <person name="Natvig D.O."/>
            <person name="Lalanne C."/>
            <person name="Gautier V."/>
            <person name="Ament-Velasquez S.L."/>
            <person name="Kruys A."/>
            <person name="Hutchinson M.I."/>
            <person name="Powell A.J."/>
            <person name="Barry K."/>
            <person name="Miller A.N."/>
            <person name="Grigoriev I.V."/>
            <person name="Debuchy R."/>
            <person name="Gladieux P."/>
            <person name="Hiltunen Thoren M."/>
            <person name="Johannesson H."/>
        </authorList>
    </citation>
    <scope>NUCLEOTIDE SEQUENCE [LARGE SCALE GENOMIC DNA]</scope>
    <source>
        <strain evidence="2">CBS 340.73</strain>
    </source>
</reference>
<protein>
    <submittedName>
        <fullName evidence="1">Uncharacterized protein</fullName>
    </submittedName>
</protein>
<sequence>MAEALQQPDFASLSRSFADISVEIGRFPQFGSRDKRDTNATTRLINNRNVAKPEHIIEPLNAIDTNLEIPNFPQTVNDIMRLSTAEANNILKALGLSTQGNIETKRARIKRSCGLIPTL</sequence>
<keyword evidence="2" id="KW-1185">Reference proteome</keyword>
<dbReference type="EMBL" id="MU854014">
    <property type="protein sequence ID" value="KAK3934226.1"/>
    <property type="molecule type" value="Genomic_DNA"/>
</dbReference>
<evidence type="ECO:0000313" key="2">
    <source>
        <dbReference type="Proteomes" id="UP001303473"/>
    </source>
</evidence>
<dbReference type="Proteomes" id="UP001303473">
    <property type="component" value="Unassembled WGS sequence"/>
</dbReference>